<dbReference type="InParanoid" id="T1G4W2"/>
<evidence type="ECO:0000256" key="1">
    <source>
        <dbReference type="ARBA" id="ARBA00023125"/>
    </source>
</evidence>
<keyword evidence="1 2" id="KW-0238">DNA-binding</keyword>
<reference evidence="4 6" key="2">
    <citation type="journal article" date="2013" name="Nature">
        <title>Insights into bilaterian evolution from three spiralian genomes.</title>
        <authorList>
            <person name="Simakov O."/>
            <person name="Marletaz F."/>
            <person name="Cho S.J."/>
            <person name="Edsinger-Gonzales E."/>
            <person name="Havlak P."/>
            <person name="Hellsten U."/>
            <person name="Kuo D.H."/>
            <person name="Larsson T."/>
            <person name="Lv J."/>
            <person name="Arendt D."/>
            <person name="Savage R."/>
            <person name="Osoegawa K."/>
            <person name="de Jong P."/>
            <person name="Grimwood J."/>
            <person name="Chapman J.A."/>
            <person name="Shapiro H."/>
            <person name="Aerts A."/>
            <person name="Otillar R.P."/>
            <person name="Terry A.Y."/>
            <person name="Boore J.L."/>
            <person name="Grigoriev I.V."/>
            <person name="Lindberg D.R."/>
            <person name="Seaver E.C."/>
            <person name="Weisblat D.A."/>
            <person name="Putnam N.H."/>
            <person name="Rokhsar D.S."/>
        </authorList>
    </citation>
    <scope>NUCLEOTIDE SEQUENCE</scope>
</reference>
<dbReference type="PROSITE" id="PS50118">
    <property type="entry name" value="HMG_BOX_2"/>
    <property type="match status" value="1"/>
</dbReference>
<dbReference type="GO" id="GO:0005634">
    <property type="term" value="C:nucleus"/>
    <property type="evidence" value="ECO:0000318"/>
    <property type="project" value="GO_Central"/>
</dbReference>
<evidence type="ECO:0000313" key="4">
    <source>
        <dbReference type="EMBL" id="ESO00579.1"/>
    </source>
</evidence>
<dbReference type="AlphaFoldDB" id="T1G4W2"/>
<dbReference type="STRING" id="6412.T1G4W2"/>
<dbReference type="EMBL" id="KB096900">
    <property type="protein sequence ID" value="ESO00579.1"/>
    <property type="molecule type" value="Genomic_DNA"/>
</dbReference>
<dbReference type="Gene3D" id="1.10.30.10">
    <property type="entry name" value="High mobility group box domain"/>
    <property type="match status" value="1"/>
</dbReference>
<dbReference type="GO" id="GO:0003677">
    <property type="term" value="F:DNA binding"/>
    <property type="evidence" value="ECO:0007669"/>
    <property type="project" value="UniProtKB-UniRule"/>
</dbReference>
<reference evidence="5" key="3">
    <citation type="submission" date="2015-06" db="UniProtKB">
        <authorList>
            <consortium name="EnsemblMetazoa"/>
        </authorList>
    </citation>
    <scope>IDENTIFICATION</scope>
</reference>
<keyword evidence="6" id="KW-1185">Reference proteome</keyword>
<dbReference type="InterPro" id="IPR036910">
    <property type="entry name" value="HMG_box_dom_sf"/>
</dbReference>
<sequence length="89" mass="10379">KDANRPKRPRSAYIIWLLDFRAQVKSRFVGNKELLRAAGEEWRKMTSIDKLPYARLAEQEKQKYGEAMKGYNMVSQSNKSLCQPSNLPF</sequence>
<dbReference type="RefSeq" id="XP_009021216.1">
    <property type="nucleotide sequence ID" value="XM_009022968.1"/>
</dbReference>
<dbReference type="FunCoup" id="T1G4W2">
    <property type="interactions" value="478"/>
</dbReference>
<accession>T1G4W2</accession>
<proteinExistence type="predicted"/>
<dbReference type="InterPro" id="IPR050342">
    <property type="entry name" value="HMGB"/>
</dbReference>
<organism evidence="5 6">
    <name type="scientific">Helobdella robusta</name>
    <name type="common">Californian leech</name>
    <dbReference type="NCBI Taxonomy" id="6412"/>
    <lineage>
        <taxon>Eukaryota</taxon>
        <taxon>Metazoa</taxon>
        <taxon>Spiralia</taxon>
        <taxon>Lophotrochozoa</taxon>
        <taxon>Annelida</taxon>
        <taxon>Clitellata</taxon>
        <taxon>Hirudinea</taxon>
        <taxon>Rhynchobdellida</taxon>
        <taxon>Glossiphoniidae</taxon>
        <taxon>Helobdella</taxon>
    </lineage>
</organism>
<evidence type="ECO:0000259" key="3">
    <source>
        <dbReference type="PROSITE" id="PS50118"/>
    </source>
</evidence>
<gene>
    <name evidence="5" type="primary">20216110</name>
    <name evidence="4" type="ORF">HELRODRAFT_82753</name>
</gene>
<dbReference type="CTD" id="20216110"/>
<dbReference type="Proteomes" id="UP000015101">
    <property type="component" value="Unassembled WGS sequence"/>
</dbReference>
<dbReference type="EMBL" id="AMQM01005317">
    <property type="status" value="NOT_ANNOTATED_CDS"/>
    <property type="molecule type" value="Genomic_DNA"/>
</dbReference>
<dbReference type="KEGG" id="hro:HELRODRAFT_82753"/>
<keyword evidence="2" id="KW-0539">Nucleus</keyword>
<name>T1G4W2_HELRO</name>
<dbReference type="HOGENOM" id="CLU_082854_10_3_1"/>
<protein>
    <recommendedName>
        <fullName evidence="3">HMG box domain-containing protein</fullName>
    </recommendedName>
</protein>
<dbReference type="OMA" id="PRSAYII"/>
<dbReference type="PANTHER" id="PTHR48112">
    <property type="entry name" value="HIGH MOBILITY GROUP PROTEIN DSP1"/>
    <property type="match status" value="1"/>
</dbReference>
<dbReference type="eggNOG" id="KOG0381">
    <property type="taxonomic scope" value="Eukaryota"/>
</dbReference>
<evidence type="ECO:0000313" key="5">
    <source>
        <dbReference type="EnsemblMetazoa" id="HelroP82753"/>
    </source>
</evidence>
<dbReference type="GO" id="GO:0006338">
    <property type="term" value="P:chromatin remodeling"/>
    <property type="evidence" value="ECO:0000318"/>
    <property type="project" value="GO_Central"/>
</dbReference>
<evidence type="ECO:0000313" key="6">
    <source>
        <dbReference type="Proteomes" id="UP000015101"/>
    </source>
</evidence>
<dbReference type="SUPFAM" id="SSF47095">
    <property type="entry name" value="HMG-box"/>
    <property type="match status" value="1"/>
</dbReference>
<dbReference type="PANTHER" id="PTHR48112:SF22">
    <property type="entry name" value="MITOCHONDRIAL TRANSCRIPTION FACTOR A, ISOFORM B"/>
    <property type="match status" value="1"/>
</dbReference>
<dbReference type="Pfam" id="PF00505">
    <property type="entry name" value="HMG_box"/>
    <property type="match status" value="1"/>
</dbReference>
<dbReference type="GeneID" id="20216110"/>
<dbReference type="SMART" id="SM00398">
    <property type="entry name" value="HMG"/>
    <property type="match status" value="1"/>
</dbReference>
<feature type="domain" description="HMG box" evidence="3">
    <location>
        <begin position="6"/>
        <end position="72"/>
    </location>
</feature>
<reference evidence="6" key="1">
    <citation type="submission" date="2012-12" db="EMBL/GenBank/DDBJ databases">
        <authorList>
            <person name="Hellsten U."/>
            <person name="Grimwood J."/>
            <person name="Chapman J.A."/>
            <person name="Shapiro H."/>
            <person name="Aerts A."/>
            <person name="Otillar R.P."/>
            <person name="Terry A.Y."/>
            <person name="Boore J.L."/>
            <person name="Simakov O."/>
            <person name="Marletaz F."/>
            <person name="Cho S.-J."/>
            <person name="Edsinger-Gonzales E."/>
            <person name="Havlak P."/>
            <person name="Kuo D.-H."/>
            <person name="Larsson T."/>
            <person name="Lv J."/>
            <person name="Arendt D."/>
            <person name="Savage R."/>
            <person name="Osoegawa K."/>
            <person name="de Jong P."/>
            <person name="Lindberg D.R."/>
            <person name="Seaver E.C."/>
            <person name="Weisblat D.A."/>
            <person name="Putnam N.H."/>
            <person name="Grigoriev I.V."/>
            <person name="Rokhsar D.S."/>
        </authorList>
    </citation>
    <scope>NUCLEOTIDE SEQUENCE</scope>
</reference>
<dbReference type="InterPro" id="IPR009071">
    <property type="entry name" value="HMG_box_dom"/>
</dbReference>
<feature type="DNA-binding region" description="HMG box" evidence="2">
    <location>
        <begin position="6"/>
        <end position="72"/>
    </location>
</feature>
<dbReference type="OrthoDB" id="1919336at2759"/>
<evidence type="ECO:0000256" key="2">
    <source>
        <dbReference type="PROSITE-ProRule" id="PRU00267"/>
    </source>
</evidence>
<dbReference type="EnsemblMetazoa" id="HelroT82753">
    <property type="protein sequence ID" value="HelroP82753"/>
    <property type="gene ID" value="HelroG82753"/>
</dbReference>